<sequence length="526" mass="61332">MPKSYLCLVLHAHLPFVRHPEHEEFLEEDWLFEAIIETYLPLLSVFEGLERDQVRFRLTMSLTPTLIFMLNDPLLRERFLNRINKLVELSEKELHRTRLLPKDHDVALMYHWKLTKAREQYEERYQRDIVMGFARLMEQGYLEIIASAATHGFLPSLSVNPKAVKAQIKIGCDEYERAFGRRPRGIWLPECGYHPSVEESLKEEGILYFFVDAHGILHAGERPRYGVYAPVVTGHGIAAFGRDIASSRQVWSSKDGYPGDPVYRDFYRDIGFDLDLDYIRPYIQATGHRKMTGIKYHRITGPEDEKEIYIHHEALEKAARHAEDFITRRVDDAKKIAPLIDRPPLVVAPYDAELFGHWWYEGPEFLNFLFRKLGSNQGMIESVTPLDYLKLYPKNQVTRPSISSWGNRGFSDVWLSKENSWIYPHLHKAADRMTELAKKFYNADGACQRALNQAARELLLAQSSDWAFIMKTGTMVAYGRKRTKDHLSRFNRMYDDIKSGNVDKDFLKDLESKDNIFPDIDYRVYA</sequence>
<evidence type="ECO:0000259" key="3">
    <source>
        <dbReference type="Pfam" id="PF03065"/>
    </source>
</evidence>
<dbReference type="SUPFAM" id="SSF88688">
    <property type="entry name" value="Families 57/38 glycoside transferase middle domain"/>
    <property type="match status" value="1"/>
</dbReference>
<dbReference type="CDD" id="cd10792">
    <property type="entry name" value="GH57N_AmyC_like"/>
    <property type="match status" value="1"/>
</dbReference>
<evidence type="ECO:0000259" key="4">
    <source>
        <dbReference type="Pfam" id="PF09210"/>
    </source>
</evidence>
<dbReference type="PANTHER" id="PTHR41695">
    <property type="entry name" value="1,4-ALPHA-GLUCAN BRANCHING ENZYME RV3031-RELATED"/>
    <property type="match status" value="1"/>
</dbReference>
<evidence type="ECO:0000313" key="5">
    <source>
        <dbReference type="EMBL" id="VAX22112.1"/>
    </source>
</evidence>
<dbReference type="PANTHER" id="PTHR41695:SF1">
    <property type="entry name" value="1,4-ALPHA-GLUCAN BRANCHING ENZYME TK1436"/>
    <property type="match status" value="1"/>
</dbReference>
<evidence type="ECO:0000256" key="1">
    <source>
        <dbReference type="ARBA" id="ARBA00006821"/>
    </source>
</evidence>
<dbReference type="Gene3D" id="1.20.1430.10">
    <property type="entry name" value="Families 57/38 glycoside transferase, middle domain"/>
    <property type="match status" value="1"/>
</dbReference>
<accession>A0A3B1C1Y9</accession>
<dbReference type="EMBL" id="UOGE01000072">
    <property type="protein sequence ID" value="VAX22112.1"/>
    <property type="molecule type" value="Genomic_DNA"/>
</dbReference>
<dbReference type="Gene3D" id="3.20.110.10">
    <property type="entry name" value="Glycoside hydrolase 38, N terminal domain"/>
    <property type="match status" value="1"/>
</dbReference>
<keyword evidence="5" id="KW-0808">Transferase</keyword>
<dbReference type="InterPro" id="IPR028995">
    <property type="entry name" value="Glyco_hydro_57/38_cen_sf"/>
</dbReference>
<gene>
    <name evidence="5" type="ORF">MNBD_NITROSPINAE02-704</name>
</gene>
<reference evidence="5" key="1">
    <citation type="submission" date="2018-06" db="EMBL/GenBank/DDBJ databases">
        <authorList>
            <person name="Zhirakovskaya E."/>
        </authorList>
    </citation>
    <scope>NUCLEOTIDE SEQUENCE</scope>
</reference>
<dbReference type="GO" id="GO:0003844">
    <property type="term" value="F:1,4-alpha-glucan branching enzyme activity"/>
    <property type="evidence" value="ECO:0007669"/>
    <property type="project" value="UniProtKB-EC"/>
</dbReference>
<feature type="domain" description="Glycoside hydrolase family 57 N-terminal" evidence="3">
    <location>
        <begin position="8"/>
        <end position="396"/>
    </location>
</feature>
<dbReference type="EC" id="2.4.1.18" evidence="5"/>
<dbReference type="InterPro" id="IPR004300">
    <property type="entry name" value="Glyco_hydro_57_N"/>
</dbReference>
<dbReference type="SUPFAM" id="SSF88713">
    <property type="entry name" value="Glycoside hydrolase/deacetylase"/>
    <property type="match status" value="1"/>
</dbReference>
<dbReference type="InterPro" id="IPR015293">
    <property type="entry name" value="BE_C"/>
</dbReference>
<dbReference type="InterPro" id="IPR011330">
    <property type="entry name" value="Glyco_hydro/deAcase_b/a-brl"/>
</dbReference>
<organism evidence="5">
    <name type="scientific">hydrothermal vent metagenome</name>
    <dbReference type="NCBI Taxonomy" id="652676"/>
    <lineage>
        <taxon>unclassified sequences</taxon>
        <taxon>metagenomes</taxon>
        <taxon>ecological metagenomes</taxon>
    </lineage>
</organism>
<evidence type="ECO:0000256" key="2">
    <source>
        <dbReference type="ARBA" id="ARBA00023277"/>
    </source>
</evidence>
<keyword evidence="5" id="KW-0328">Glycosyltransferase</keyword>
<dbReference type="InterPro" id="IPR040042">
    <property type="entry name" value="Branching_enz_MT3115-like"/>
</dbReference>
<name>A0A3B1C1Y9_9ZZZZ</name>
<dbReference type="InterPro" id="IPR027291">
    <property type="entry name" value="Glyco_hydro_38_N_sf"/>
</dbReference>
<proteinExistence type="inferred from homology"/>
<dbReference type="InterPro" id="IPR037090">
    <property type="entry name" value="57_glycoside_trans_central"/>
</dbReference>
<dbReference type="GO" id="GO:0005576">
    <property type="term" value="C:extracellular region"/>
    <property type="evidence" value="ECO:0007669"/>
    <property type="project" value="TreeGrafter"/>
</dbReference>
<keyword evidence="2" id="KW-0119">Carbohydrate metabolism</keyword>
<comment type="similarity">
    <text evidence="1">Belongs to the glycosyl hydrolase 57 family.</text>
</comment>
<dbReference type="Pfam" id="PF03065">
    <property type="entry name" value="Glyco_hydro_57"/>
    <property type="match status" value="1"/>
</dbReference>
<dbReference type="Pfam" id="PF09210">
    <property type="entry name" value="BE_C"/>
    <property type="match status" value="1"/>
</dbReference>
<feature type="domain" description="1,4-alpha-glucan branching enzyme C-terminal" evidence="4">
    <location>
        <begin position="425"/>
        <end position="525"/>
    </location>
</feature>
<dbReference type="GO" id="GO:0030979">
    <property type="term" value="P:alpha-glucan biosynthetic process"/>
    <property type="evidence" value="ECO:0007669"/>
    <property type="project" value="InterPro"/>
</dbReference>
<dbReference type="AlphaFoldDB" id="A0A3B1C1Y9"/>
<protein>
    <submittedName>
        <fullName evidence="5">Glycogen branching enzyme, GH-57-type, archaeal</fullName>
        <ecNumber evidence="5">2.4.1.18</ecNumber>
    </submittedName>
</protein>